<sequence length="42" mass="5164">MNCVKRIKGRNANTEPRHSFCRMDMRIRRKEVSQEEFCIVFF</sequence>
<dbReference type="AlphaFoldDB" id="A0A533QFX0"/>
<evidence type="ECO:0000313" key="1">
    <source>
        <dbReference type="EMBL" id="TLD43534.1"/>
    </source>
</evidence>
<gene>
    <name evidence="1" type="ORF">JETT_0165</name>
</gene>
<proteinExistence type="predicted"/>
<accession>A0A533QFX0</accession>
<dbReference type="Proteomes" id="UP000319783">
    <property type="component" value="Unassembled WGS sequence"/>
</dbReference>
<protein>
    <submittedName>
        <fullName evidence="1">Uncharacterized protein</fullName>
    </submittedName>
</protein>
<name>A0A533QFX0_9BACT</name>
<reference evidence="1 2" key="1">
    <citation type="submission" date="2019-04" db="EMBL/GenBank/DDBJ databases">
        <title>Genome of a novel bacterium Candidatus Jettenia ecosi reconstructed from metagenome of an anammox bioreactor.</title>
        <authorList>
            <person name="Mardanov A.V."/>
            <person name="Beletsky A.V."/>
            <person name="Ravin N.V."/>
            <person name="Botchkova E.A."/>
            <person name="Litti Y.V."/>
            <person name="Nozhevnikova A.N."/>
        </authorList>
    </citation>
    <scope>NUCLEOTIDE SEQUENCE [LARGE SCALE GENOMIC DNA]</scope>
    <source>
        <strain evidence="1">J2</strain>
    </source>
</reference>
<comment type="caution">
    <text evidence="1">The sequence shown here is derived from an EMBL/GenBank/DDBJ whole genome shotgun (WGS) entry which is preliminary data.</text>
</comment>
<dbReference type="EMBL" id="SULG01000002">
    <property type="protein sequence ID" value="TLD43534.1"/>
    <property type="molecule type" value="Genomic_DNA"/>
</dbReference>
<evidence type="ECO:0000313" key="2">
    <source>
        <dbReference type="Proteomes" id="UP000319783"/>
    </source>
</evidence>
<organism evidence="1 2">
    <name type="scientific">Candidatus Jettenia ecosi</name>
    <dbReference type="NCBI Taxonomy" id="2494326"/>
    <lineage>
        <taxon>Bacteria</taxon>
        <taxon>Pseudomonadati</taxon>
        <taxon>Planctomycetota</taxon>
        <taxon>Candidatus Brocadiia</taxon>
        <taxon>Candidatus Brocadiales</taxon>
        <taxon>Candidatus Brocadiaceae</taxon>
        <taxon>Candidatus Jettenia</taxon>
    </lineage>
</organism>